<dbReference type="STRING" id="451379.A0A0N5AT37"/>
<dbReference type="Pfam" id="PF00069">
    <property type="entry name" value="Pkinase"/>
    <property type="match status" value="1"/>
</dbReference>
<feature type="binding site" evidence="10">
    <location>
        <position position="234"/>
    </location>
    <ligand>
        <name>ATP</name>
        <dbReference type="ChEBI" id="CHEBI:30616"/>
    </ligand>
</feature>
<feature type="region of interest" description="Disordered" evidence="11">
    <location>
        <begin position="538"/>
        <end position="562"/>
    </location>
</feature>
<evidence type="ECO:0000256" key="6">
    <source>
        <dbReference type="ARBA" id="ARBA00022840"/>
    </source>
</evidence>
<evidence type="ECO:0000256" key="4">
    <source>
        <dbReference type="ARBA" id="ARBA00022741"/>
    </source>
</evidence>
<dbReference type="SMART" id="SM00220">
    <property type="entry name" value="S_TKc"/>
    <property type="match status" value="1"/>
</dbReference>
<keyword evidence="3" id="KW-0808">Transferase</keyword>
<dbReference type="WBParaSite" id="SMUV_0000797801-mRNA-1">
    <property type="protein sequence ID" value="SMUV_0000797801-mRNA-1"/>
    <property type="gene ID" value="SMUV_0000797801"/>
</dbReference>
<sequence>MSPTSFEQSNPSTSELTNQTSTAVKKTMSTAATTDETQVSKPSSAAVTLAQTTTTAVAPQLYWAPTNYITPALSSFGNTTPVMSNYGCTPLLTPKYIPCTCCCNATAVTTATTTAAATADIAASPIPVTDCQNSSETNSPSNVTANSSTSKSACTTCETSANSVNCTEKLDTLVPSTEHSNRLLNDNNDGQNNELKKETWSIGFYEVSDVIGQGNYARVRKGYHRITKIPVAVKCIDKQKMDEASMIRAKREIAILKRLNHPNIATLYQVFETTRGFYLVMQYAANGELANFLPGNRILPESEARIKLWQIVSAVEYCHSLGIVHRDLKLENLLLDKNFNIKIVDFGFSNTYCPTDTLKTFCGSPPYAAPEIFEGREYIGPEVDIWSMGVILYKLVCGDLPFNAPAYHDLRYRVTRCPFRVPFYLSTDCENLLRKMLHKNPKRRATIAEIKAHPWMTDPNALNALHMLRRPVPDFSNPNESIVTFMEKSLNISRQKVEDACKSNARNDVQAWYTLLWELIYLKDLVKENCCKSVESNKQINGDSHDENSKISINDCSKPKDSEGVQMEKAEIRNAGQLPMATTTATVTLPSAKVQTSMATAATAVTRIVAEPCKLLKLKRNQQNQSSDANVLNRTKRQKSRIPPEERVFLRQSTANTITSLDEGFETDAHASSVTIYNSKELSTKVTLRATSLPHEPVDAPATTSSSYKNKLQSTSQLENVKDTADPELTTSEQAQSSLLENFEKEVESTNSAQAEALKNCCSSIIEKPITLNIVAEEPESSRAPSEKNYEWPQLATTKLKYLNEVEKLSSMDSCAQKQQQRHSSQLPDNLQYQPHKLLNIKQSLHLEQQFSGSDKSSSDSNQKHSNRMTKQLQRKNRLTCARKQKNQESDACTNLAPELFDKSSANCTNNPADRSMEYTVDSSN</sequence>
<evidence type="ECO:0000256" key="2">
    <source>
        <dbReference type="ARBA" id="ARBA00022527"/>
    </source>
</evidence>
<evidence type="ECO:0000259" key="12">
    <source>
        <dbReference type="PROSITE" id="PS50011"/>
    </source>
</evidence>
<dbReference type="InterPro" id="IPR000719">
    <property type="entry name" value="Prot_kinase_dom"/>
</dbReference>
<evidence type="ECO:0000256" key="8">
    <source>
        <dbReference type="ARBA" id="ARBA00047899"/>
    </source>
</evidence>
<feature type="region of interest" description="Disordered" evidence="11">
    <location>
        <begin position="1"/>
        <end position="22"/>
    </location>
</feature>
<evidence type="ECO:0000256" key="11">
    <source>
        <dbReference type="SAM" id="MobiDB-lite"/>
    </source>
</evidence>
<keyword evidence="5" id="KW-0418">Kinase</keyword>
<evidence type="ECO:0000313" key="13">
    <source>
        <dbReference type="Proteomes" id="UP000046393"/>
    </source>
</evidence>
<evidence type="ECO:0000256" key="7">
    <source>
        <dbReference type="ARBA" id="ARBA00038181"/>
    </source>
</evidence>
<dbReference type="PROSITE" id="PS00107">
    <property type="entry name" value="PROTEIN_KINASE_ATP"/>
    <property type="match status" value="1"/>
</dbReference>
<proteinExistence type="inferred from homology"/>
<dbReference type="GO" id="GO:0000226">
    <property type="term" value="P:microtubule cytoskeleton organization"/>
    <property type="evidence" value="ECO:0007669"/>
    <property type="project" value="TreeGrafter"/>
</dbReference>
<name>A0A0N5AT37_9BILA</name>
<feature type="compositionally biased region" description="Polar residues" evidence="11">
    <location>
        <begin position="621"/>
        <end position="633"/>
    </location>
</feature>
<protein>
    <recommendedName>
        <fullName evidence="1">non-specific serine/threonine protein kinase</fullName>
        <ecNumber evidence="1">2.7.11.1</ecNumber>
    </recommendedName>
</protein>
<feature type="compositionally biased region" description="Low complexity" evidence="11">
    <location>
        <begin position="852"/>
        <end position="861"/>
    </location>
</feature>
<dbReference type="InterPro" id="IPR008271">
    <property type="entry name" value="Ser/Thr_kinase_AS"/>
</dbReference>
<evidence type="ECO:0000256" key="5">
    <source>
        <dbReference type="ARBA" id="ARBA00022777"/>
    </source>
</evidence>
<feature type="compositionally biased region" description="Basic residues" evidence="11">
    <location>
        <begin position="865"/>
        <end position="885"/>
    </location>
</feature>
<evidence type="ECO:0000256" key="9">
    <source>
        <dbReference type="ARBA" id="ARBA00048679"/>
    </source>
</evidence>
<dbReference type="SUPFAM" id="SSF56112">
    <property type="entry name" value="Protein kinase-like (PK-like)"/>
    <property type="match status" value="1"/>
</dbReference>
<evidence type="ECO:0000256" key="1">
    <source>
        <dbReference type="ARBA" id="ARBA00012513"/>
    </source>
</evidence>
<dbReference type="PANTHER" id="PTHR24346">
    <property type="entry name" value="MAP/MICROTUBULE AFFINITY-REGULATING KINASE"/>
    <property type="match status" value="1"/>
</dbReference>
<dbReference type="GO" id="GO:0005524">
    <property type="term" value="F:ATP binding"/>
    <property type="evidence" value="ECO:0007669"/>
    <property type="project" value="UniProtKB-UniRule"/>
</dbReference>
<evidence type="ECO:0000256" key="3">
    <source>
        <dbReference type="ARBA" id="ARBA00022679"/>
    </source>
</evidence>
<dbReference type="FunFam" id="1.10.510.10:FF:000002">
    <property type="entry name" value="Non-specific serine/threonine protein kinase"/>
    <property type="match status" value="1"/>
</dbReference>
<feature type="region of interest" description="Disordered" evidence="11">
    <location>
        <begin position="693"/>
        <end position="729"/>
    </location>
</feature>
<keyword evidence="6 10" id="KW-0067">ATP-binding</keyword>
<evidence type="ECO:0000313" key="14">
    <source>
        <dbReference type="WBParaSite" id="SMUV_0000797801-mRNA-1"/>
    </source>
</evidence>
<dbReference type="GO" id="GO:0005737">
    <property type="term" value="C:cytoplasm"/>
    <property type="evidence" value="ECO:0007669"/>
    <property type="project" value="TreeGrafter"/>
</dbReference>
<dbReference type="EC" id="2.7.11.1" evidence="1"/>
<feature type="region of interest" description="Disordered" evidence="11">
    <location>
        <begin position="849"/>
        <end position="925"/>
    </location>
</feature>
<comment type="catalytic activity">
    <reaction evidence="8">
        <text>L-threonyl-[protein] + ATP = O-phospho-L-threonyl-[protein] + ADP + H(+)</text>
        <dbReference type="Rhea" id="RHEA:46608"/>
        <dbReference type="Rhea" id="RHEA-COMP:11060"/>
        <dbReference type="Rhea" id="RHEA-COMP:11605"/>
        <dbReference type="ChEBI" id="CHEBI:15378"/>
        <dbReference type="ChEBI" id="CHEBI:30013"/>
        <dbReference type="ChEBI" id="CHEBI:30616"/>
        <dbReference type="ChEBI" id="CHEBI:61977"/>
        <dbReference type="ChEBI" id="CHEBI:456216"/>
        <dbReference type="EC" id="2.7.11.1"/>
    </reaction>
</comment>
<keyword evidence="2" id="KW-0723">Serine/threonine-protein kinase</keyword>
<keyword evidence="4 10" id="KW-0547">Nucleotide-binding</keyword>
<accession>A0A0N5AT37</accession>
<feature type="compositionally biased region" description="Polar residues" evidence="11">
    <location>
        <begin position="904"/>
        <end position="913"/>
    </location>
</feature>
<organism evidence="13 14">
    <name type="scientific">Syphacia muris</name>
    <dbReference type="NCBI Taxonomy" id="451379"/>
    <lineage>
        <taxon>Eukaryota</taxon>
        <taxon>Metazoa</taxon>
        <taxon>Ecdysozoa</taxon>
        <taxon>Nematoda</taxon>
        <taxon>Chromadorea</taxon>
        <taxon>Rhabditida</taxon>
        <taxon>Spirurina</taxon>
        <taxon>Oxyuridomorpha</taxon>
        <taxon>Oxyuroidea</taxon>
        <taxon>Oxyuridae</taxon>
        <taxon>Syphacia</taxon>
    </lineage>
</organism>
<dbReference type="GO" id="GO:0035556">
    <property type="term" value="P:intracellular signal transduction"/>
    <property type="evidence" value="ECO:0007669"/>
    <property type="project" value="TreeGrafter"/>
</dbReference>
<dbReference type="Gene3D" id="1.10.510.10">
    <property type="entry name" value="Transferase(Phosphotransferase) domain 1"/>
    <property type="match status" value="1"/>
</dbReference>
<keyword evidence="13" id="KW-1185">Reference proteome</keyword>
<dbReference type="AlphaFoldDB" id="A0A0N5AT37"/>
<evidence type="ECO:0000256" key="10">
    <source>
        <dbReference type="PROSITE-ProRule" id="PRU10141"/>
    </source>
</evidence>
<comment type="catalytic activity">
    <reaction evidence="9">
        <text>L-seryl-[protein] + ATP = O-phospho-L-seryl-[protein] + ADP + H(+)</text>
        <dbReference type="Rhea" id="RHEA:17989"/>
        <dbReference type="Rhea" id="RHEA-COMP:9863"/>
        <dbReference type="Rhea" id="RHEA-COMP:11604"/>
        <dbReference type="ChEBI" id="CHEBI:15378"/>
        <dbReference type="ChEBI" id="CHEBI:29999"/>
        <dbReference type="ChEBI" id="CHEBI:30616"/>
        <dbReference type="ChEBI" id="CHEBI:83421"/>
        <dbReference type="ChEBI" id="CHEBI:456216"/>
        <dbReference type="EC" id="2.7.11.1"/>
    </reaction>
</comment>
<feature type="domain" description="Protein kinase" evidence="12">
    <location>
        <begin position="205"/>
        <end position="456"/>
    </location>
</feature>
<dbReference type="PANTHER" id="PTHR24346:SF82">
    <property type="entry name" value="KP78A-RELATED"/>
    <property type="match status" value="1"/>
</dbReference>
<dbReference type="GO" id="GO:0050321">
    <property type="term" value="F:tau-protein kinase activity"/>
    <property type="evidence" value="ECO:0007669"/>
    <property type="project" value="TreeGrafter"/>
</dbReference>
<dbReference type="PROSITE" id="PS50011">
    <property type="entry name" value="PROTEIN_KINASE_DOM"/>
    <property type="match status" value="1"/>
</dbReference>
<comment type="similarity">
    <text evidence="7">Belongs to the protein kinase superfamily. CAMK Ser/Thr protein kinase family. Smok subfamily.</text>
</comment>
<dbReference type="FunFam" id="3.30.200.20:FF:000003">
    <property type="entry name" value="Non-specific serine/threonine protein kinase"/>
    <property type="match status" value="1"/>
</dbReference>
<dbReference type="PROSITE" id="PS00108">
    <property type="entry name" value="PROTEIN_KINASE_ST"/>
    <property type="match status" value="1"/>
</dbReference>
<feature type="compositionally biased region" description="Polar residues" evidence="11">
    <location>
        <begin position="702"/>
        <end position="719"/>
    </location>
</feature>
<dbReference type="Proteomes" id="UP000046393">
    <property type="component" value="Unplaced"/>
</dbReference>
<feature type="region of interest" description="Disordered" evidence="11">
    <location>
        <begin position="620"/>
        <end position="643"/>
    </location>
</feature>
<reference evidence="14" key="1">
    <citation type="submission" date="2017-02" db="UniProtKB">
        <authorList>
            <consortium name="WormBaseParasite"/>
        </authorList>
    </citation>
    <scope>IDENTIFICATION</scope>
</reference>
<dbReference type="InterPro" id="IPR017441">
    <property type="entry name" value="Protein_kinase_ATP_BS"/>
</dbReference>
<dbReference type="InterPro" id="IPR011009">
    <property type="entry name" value="Kinase-like_dom_sf"/>
</dbReference>